<evidence type="ECO:0000256" key="1">
    <source>
        <dbReference type="SAM" id="Phobius"/>
    </source>
</evidence>
<keyword evidence="4" id="KW-1185">Reference proteome</keyword>
<accession>A0A0M3J636</accession>
<dbReference type="InterPro" id="IPR035078">
    <property type="entry name" value="PEP_carboxykinase_GTP_N"/>
</dbReference>
<reference evidence="3 4" key="2">
    <citation type="submission" date="2018-11" db="EMBL/GenBank/DDBJ databases">
        <authorList>
            <consortium name="Pathogen Informatics"/>
        </authorList>
    </citation>
    <scope>NUCLEOTIDE SEQUENCE [LARGE SCALE GENOMIC DNA]</scope>
</reference>
<dbReference type="GO" id="GO:0030145">
    <property type="term" value="F:manganese ion binding"/>
    <property type="evidence" value="ECO:0007669"/>
    <property type="project" value="TreeGrafter"/>
</dbReference>
<dbReference type="EMBL" id="UYRR01004099">
    <property type="protein sequence ID" value="VDK20759.1"/>
    <property type="molecule type" value="Genomic_DNA"/>
</dbReference>
<evidence type="ECO:0000259" key="2">
    <source>
        <dbReference type="Pfam" id="PF17297"/>
    </source>
</evidence>
<dbReference type="SUPFAM" id="SSF68923">
    <property type="entry name" value="PEP carboxykinase N-terminal domain"/>
    <property type="match status" value="1"/>
</dbReference>
<dbReference type="GO" id="GO:0071333">
    <property type="term" value="P:cellular response to glucose stimulus"/>
    <property type="evidence" value="ECO:0007669"/>
    <property type="project" value="TreeGrafter"/>
</dbReference>
<organism evidence="5">
    <name type="scientific">Anisakis simplex</name>
    <name type="common">Herring worm</name>
    <dbReference type="NCBI Taxonomy" id="6269"/>
    <lineage>
        <taxon>Eukaryota</taxon>
        <taxon>Metazoa</taxon>
        <taxon>Ecdysozoa</taxon>
        <taxon>Nematoda</taxon>
        <taxon>Chromadorea</taxon>
        <taxon>Rhabditida</taxon>
        <taxon>Spirurina</taxon>
        <taxon>Ascaridomorpha</taxon>
        <taxon>Ascaridoidea</taxon>
        <taxon>Anisakidae</taxon>
        <taxon>Anisakis</taxon>
        <taxon>Anisakis simplex complex</taxon>
    </lineage>
</organism>
<gene>
    <name evidence="3" type="ORF">ASIM_LOCUS2870</name>
</gene>
<dbReference type="Gene3D" id="3.40.449.10">
    <property type="entry name" value="Phosphoenolpyruvate Carboxykinase, domain 1"/>
    <property type="match status" value="1"/>
</dbReference>
<feature type="domain" description="Phosphoenolpyruvate carboxykinase GTP-utilising N-terminal" evidence="2">
    <location>
        <begin position="66"/>
        <end position="117"/>
    </location>
</feature>
<feature type="transmembrane region" description="Helical" evidence="1">
    <location>
        <begin position="120"/>
        <end position="142"/>
    </location>
</feature>
<dbReference type="WBParaSite" id="ASIM_0000302001-mRNA-1">
    <property type="protein sequence ID" value="ASIM_0000302001-mRNA-1"/>
    <property type="gene ID" value="ASIM_0000302001"/>
</dbReference>
<dbReference type="GO" id="GO:0033993">
    <property type="term" value="P:response to lipid"/>
    <property type="evidence" value="ECO:0007669"/>
    <property type="project" value="TreeGrafter"/>
</dbReference>
<sequence>MYRNEFEKSSILQKLNNDDDDEGVRSLRPLPTNSYSVINNVEIENIGSMPIFKGDLRQLPVKVQRFVIEKAYLMRPRGIYICDGSSREADEIVSKLVDCGTFSVLTAYENNYICRTNQMVLLLLLPSLLTLNSGYYNMILLISTDFSSNGKEHAG</sequence>
<dbReference type="PANTHER" id="PTHR11561:SF16">
    <property type="entry name" value="PHOSPHOENOLPYRUVATE CARBOXYKINASE (GTP)"/>
    <property type="match status" value="1"/>
</dbReference>
<dbReference type="AlphaFoldDB" id="A0A0M3J636"/>
<dbReference type="GO" id="GO:0004613">
    <property type="term" value="F:phosphoenolpyruvate carboxykinase (GTP) activity"/>
    <property type="evidence" value="ECO:0007669"/>
    <property type="project" value="TreeGrafter"/>
</dbReference>
<dbReference type="InterPro" id="IPR008209">
    <property type="entry name" value="PEP_carboxykinase_GTP"/>
</dbReference>
<dbReference type="InterPro" id="IPR008210">
    <property type="entry name" value="PEP_carboxykinase_N"/>
</dbReference>
<dbReference type="GO" id="GO:0046327">
    <property type="term" value="P:glycerol biosynthetic process from pyruvate"/>
    <property type="evidence" value="ECO:0007669"/>
    <property type="project" value="TreeGrafter"/>
</dbReference>
<dbReference type="GO" id="GO:0006107">
    <property type="term" value="P:oxaloacetate metabolic process"/>
    <property type="evidence" value="ECO:0007669"/>
    <property type="project" value="TreeGrafter"/>
</dbReference>
<dbReference type="GO" id="GO:0042594">
    <property type="term" value="P:response to starvation"/>
    <property type="evidence" value="ECO:0007669"/>
    <property type="project" value="TreeGrafter"/>
</dbReference>
<evidence type="ECO:0000313" key="3">
    <source>
        <dbReference type="EMBL" id="VDK20759.1"/>
    </source>
</evidence>
<protein>
    <submittedName>
        <fullName evidence="5">PEPCK_N domain-containing protein</fullName>
    </submittedName>
</protein>
<dbReference type="GO" id="GO:0005525">
    <property type="term" value="F:GTP binding"/>
    <property type="evidence" value="ECO:0007669"/>
    <property type="project" value="InterPro"/>
</dbReference>
<dbReference type="GO" id="GO:0005829">
    <property type="term" value="C:cytosol"/>
    <property type="evidence" value="ECO:0007669"/>
    <property type="project" value="TreeGrafter"/>
</dbReference>
<name>A0A0M3J636_ANISI</name>
<dbReference type="Pfam" id="PF17297">
    <property type="entry name" value="PEPCK_N"/>
    <property type="match status" value="1"/>
</dbReference>
<reference evidence="5" key="1">
    <citation type="submission" date="2017-02" db="UniProtKB">
        <authorList>
            <consortium name="WormBaseParasite"/>
        </authorList>
    </citation>
    <scope>IDENTIFICATION</scope>
</reference>
<keyword evidence="1" id="KW-1133">Transmembrane helix</keyword>
<evidence type="ECO:0000313" key="5">
    <source>
        <dbReference type="WBParaSite" id="ASIM_0000302001-mRNA-1"/>
    </source>
</evidence>
<proteinExistence type="predicted"/>
<dbReference type="PANTHER" id="PTHR11561">
    <property type="entry name" value="PHOSPHOENOLPYRUVATE CARBOXYKINASE"/>
    <property type="match status" value="1"/>
</dbReference>
<keyword evidence="1" id="KW-0812">Transmembrane</keyword>
<keyword evidence="1" id="KW-0472">Membrane</keyword>
<dbReference type="OrthoDB" id="5841594at2759"/>
<evidence type="ECO:0000313" key="4">
    <source>
        <dbReference type="Proteomes" id="UP000267096"/>
    </source>
</evidence>
<dbReference type="Proteomes" id="UP000267096">
    <property type="component" value="Unassembled WGS sequence"/>
</dbReference>
<dbReference type="GO" id="GO:0006094">
    <property type="term" value="P:gluconeogenesis"/>
    <property type="evidence" value="ECO:0007669"/>
    <property type="project" value="InterPro"/>
</dbReference>
<dbReference type="GO" id="GO:0019543">
    <property type="term" value="P:propionate catabolic process"/>
    <property type="evidence" value="ECO:0007669"/>
    <property type="project" value="TreeGrafter"/>
</dbReference>